<accession>A0A8B3S2K2</accession>
<dbReference type="Proteomes" id="UP000291831">
    <property type="component" value="Unassembled WGS sequence"/>
</dbReference>
<keyword evidence="4" id="KW-0812">Transmembrane</keyword>
<evidence type="ECO:0000313" key="5">
    <source>
        <dbReference type="EMBL" id="RZB31700.1"/>
    </source>
</evidence>
<feature type="transmembrane region" description="Helical" evidence="4">
    <location>
        <begin position="198"/>
        <end position="218"/>
    </location>
</feature>
<evidence type="ECO:0000256" key="2">
    <source>
        <dbReference type="ARBA" id="ARBA00022448"/>
    </source>
</evidence>
<feature type="transmembrane region" description="Helical" evidence="4">
    <location>
        <begin position="103"/>
        <end position="128"/>
    </location>
</feature>
<dbReference type="GO" id="GO:0005886">
    <property type="term" value="C:plasma membrane"/>
    <property type="evidence" value="ECO:0007669"/>
    <property type="project" value="UniProtKB-SubCell"/>
</dbReference>
<evidence type="ECO:0008006" key="7">
    <source>
        <dbReference type="Google" id="ProtNLM"/>
    </source>
</evidence>
<protein>
    <recommendedName>
        <fullName evidence="7">ABC transmembrane type-1 domain-containing protein</fullName>
    </recommendedName>
</protein>
<gene>
    <name evidence="5" type="ORF">AEth_00631</name>
</gene>
<keyword evidence="3" id="KW-1003">Cell membrane</keyword>
<keyword evidence="4" id="KW-1133">Transmembrane helix</keyword>
<name>A0A8B3S2K2_9EURY</name>
<dbReference type="AlphaFoldDB" id="A0A8B3S2K2"/>
<reference evidence="6" key="1">
    <citation type="submission" date="2019-01" db="EMBL/GenBank/DDBJ databases">
        <title>Anaerobic oxidation of ethane by archaea from a marine hydrocarbon seep.</title>
        <authorList>
            <person name="Musat F."/>
        </authorList>
    </citation>
    <scope>NUCLEOTIDE SEQUENCE [LARGE SCALE GENOMIC DNA]</scope>
</reference>
<dbReference type="EMBL" id="RPGO01000011">
    <property type="protein sequence ID" value="RZB31700.1"/>
    <property type="molecule type" value="Genomic_DNA"/>
</dbReference>
<dbReference type="PANTHER" id="PTHR30151:SF0">
    <property type="entry name" value="ABC TRANSPORTER PERMEASE PROTEIN MJ0413-RELATED"/>
    <property type="match status" value="1"/>
</dbReference>
<evidence type="ECO:0000256" key="4">
    <source>
        <dbReference type="SAM" id="Phobius"/>
    </source>
</evidence>
<keyword evidence="4" id="KW-0472">Membrane</keyword>
<evidence type="ECO:0000256" key="3">
    <source>
        <dbReference type="ARBA" id="ARBA00022475"/>
    </source>
</evidence>
<keyword evidence="2" id="KW-0813">Transport</keyword>
<comment type="caution">
    <text evidence="5">The sequence shown here is derived from an EMBL/GenBank/DDBJ whole genome shotgun (WGS) entry which is preliminary data.</text>
</comment>
<proteinExistence type="predicted"/>
<feature type="transmembrane region" description="Helical" evidence="4">
    <location>
        <begin position="134"/>
        <end position="153"/>
    </location>
</feature>
<sequence length="233" mass="26267">MKTKMIGDKKLKQETRTVRWFYHSIPFIMLFLFWELLARVIHDPFILPPFSAVVVSAFSPSLAYHLGSTLTFSLLGLLIISLVGLSLGMLIRRFKKAEWALNPFFWFLLFAFGIGIAGTPMLIVWFGLSQLTVLLHSVLMPVLVVALISGYGAKLTAVRVGFLLCWSLRVGGEIVEMSGDGGLGPKLSQCYFLHNMEMMYAIMLVMGFTGLFFDRVLLKYLGGKIIRKMESRK</sequence>
<comment type="subcellular location">
    <subcellularLocation>
        <location evidence="1">Cell membrane</location>
        <topology evidence="1">Multi-pass membrane protein</topology>
    </subcellularLocation>
</comment>
<feature type="transmembrane region" description="Helical" evidence="4">
    <location>
        <begin position="160"/>
        <end position="178"/>
    </location>
</feature>
<organism evidence="5 6">
    <name type="scientific">Candidatus Argoarchaeum ethanivorans</name>
    <dbReference type="NCBI Taxonomy" id="2608793"/>
    <lineage>
        <taxon>Archaea</taxon>
        <taxon>Methanobacteriati</taxon>
        <taxon>Methanobacteriota</taxon>
        <taxon>Stenosarchaea group</taxon>
        <taxon>Methanomicrobia</taxon>
        <taxon>Methanosarcinales</taxon>
        <taxon>Methanosarcinales incertae sedis</taxon>
        <taxon>GOM Arc I cluster</taxon>
        <taxon>Candidatus Argoarchaeum</taxon>
    </lineage>
</organism>
<dbReference type="PANTHER" id="PTHR30151">
    <property type="entry name" value="ALKANE SULFONATE ABC TRANSPORTER-RELATED, MEMBRANE SUBUNIT"/>
    <property type="match status" value="1"/>
</dbReference>
<evidence type="ECO:0000256" key="1">
    <source>
        <dbReference type="ARBA" id="ARBA00004651"/>
    </source>
</evidence>
<feature type="transmembrane region" description="Helical" evidence="4">
    <location>
        <begin position="62"/>
        <end position="91"/>
    </location>
</feature>
<evidence type="ECO:0000313" key="6">
    <source>
        <dbReference type="Proteomes" id="UP000291831"/>
    </source>
</evidence>
<feature type="transmembrane region" description="Helical" evidence="4">
    <location>
        <begin position="20"/>
        <end position="42"/>
    </location>
</feature>